<accession>A0A2M7T9C1</accession>
<evidence type="ECO:0000313" key="1">
    <source>
        <dbReference type="EMBL" id="PIZ41023.1"/>
    </source>
</evidence>
<reference evidence="2" key="1">
    <citation type="submission" date="2017-09" db="EMBL/GenBank/DDBJ databases">
        <title>Depth-based differentiation of microbial function through sediment-hosted aquifers and enrichment of novel symbionts in the deep terrestrial subsurface.</title>
        <authorList>
            <person name="Probst A.J."/>
            <person name="Ladd B."/>
            <person name="Jarett J.K."/>
            <person name="Geller-Mcgrath D.E."/>
            <person name="Sieber C.M.K."/>
            <person name="Emerson J.B."/>
            <person name="Anantharaman K."/>
            <person name="Thomas B.C."/>
            <person name="Malmstrom R."/>
            <person name="Stieglmeier M."/>
            <person name="Klingl A."/>
            <person name="Woyke T."/>
            <person name="Ryan C.M."/>
            <person name="Banfield J.F."/>
        </authorList>
    </citation>
    <scope>NUCLEOTIDE SEQUENCE [LARGE SCALE GENOMIC DNA]</scope>
</reference>
<dbReference type="RefSeq" id="WP_286678578.1">
    <property type="nucleotide sequence ID" value="NZ_MNXI01000092.1"/>
</dbReference>
<dbReference type="CDD" id="cd00657">
    <property type="entry name" value="Ferritin_like"/>
    <property type="match status" value="1"/>
</dbReference>
<dbReference type="AlphaFoldDB" id="A0A2M7T9C1"/>
<dbReference type="EMBL" id="PFNG01000072">
    <property type="protein sequence ID" value="PIZ41023.1"/>
    <property type="molecule type" value="Genomic_DNA"/>
</dbReference>
<name>A0A2M7T9C1_9ACTN</name>
<evidence type="ECO:0000313" key="2">
    <source>
        <dbReference type="Proteomes" id="UP000230956"/>
    </source>
</evidence>
<proteinExistence type="predicted"/>
<comment type="caution">
    <text evidence="1">The sequence shown here is derived from an EMBL/GenBank/DDBJ whole genome shotgun (WGS) entry which is preliminary data.</text>
</comment>
<dbReference type="InterPro" id="IPR012347">
    <property type="entry name" value="Ferritin-like"/>
</dbReference>
<organism evidence="1 2">
    <name type="scientific">Candidatus Aquicultor secundus</name>
    <dbReference type="NCBI Taxonomy" id="1973895"/>
    <lineage>
        <taxon>Bacteria</taxon>
        <taxon>Bacillati</taxon>
        <taxon>Actinomycetota</taxon>
        <taxon>Candidatus Aquicultoria</taxon>
        <taxon>Candidatus Aquicultorales</taxon>
        <taxon>Candidatus Aquicultoraceae</taxon>
        <taxon>Candidatus Aquicultor</taxon>
    </lineage>
</organism>
<dbReference type="SUPFAM" id="SSF47240">
    <property type="entry name" value="Ferritin-like"/>
    <property type="match status" value="1"/>
</dbReference>
<gene>
    <name evidence="1" type="ORF">COY37_02975</name>
</gene>
<sequence length="144" mass="16803">MASRRHLYDIFNQFLRLARTAKLQYEQHLTDIDHEPAQSILANIINEENQHIQWLVTGIEDAGGIPAADHYDTVNPEVFEHMMRANYDLESQIVSEYELHLEEIWDPQLRALAEVILKQARSHKEEFRGLLEDFGTDELMDETG</sequence>
<dbReference type="Proteomes" id="UP000230956">
    <property type="component" value="Unassembled WGS sequence"/>
</dbReference>
<protein>
    <recommendedName>
        <fullName evidence="3">Ferritin-like domain-containing protein</fullName>
    </recommendedName>
</protein>
<dbReference type="Gene3D" id="1.20.1260.10">
    <property type="match status" value="1"/>
</dbReference>
<dbReference type="InterPro" id="IPR009078">
    <property type="entry name" value="Ferritin-like_SF"/>
</dbReference>
<evidence type="ECO:0008006" key="3">
    <source>
        <dbReference type="Google" id="ProtNLM"/>
    </source>
</evidence>